<dbReference type="EMBL" id="FOLG01000005">
    <property type="protein sequence ID" value="SFC50869.1"/>
    <property type="molecule type" value="Genomic_DNA"/>
</dbReference>
<dbReference type="OrthoDB" id="6293260at2"/>
<evidence type="ECO:0000259" key="2">
    <source>
        <dbReference type="PROSITE" id="PS51186"/>
    </source>
</evidence>
<dbReference type="Gene3D" id="3.40.630.30">
    <property type="match status" value="1"/>
</dbReference>
<dbReference type="PANTHER" id="PTHR43792:SF1">
    <property type="entry name" value="N-ACETYLTRANSFERASE DOMAIN-CONTAINING PROTEIN"/>
    <property type="match status" value="1"/>
</dbReference>
<name>A0A1I1JQG4_9RHOB</name>
<feature type="region of interest" description="Disordered" evidence="1">
    <location>
        <begin position="146"/>
        <end position="171"/>
    </location>
</feature>
<organism evidence="3 4">
    <name type="scientific">Tropicimonas isoalkanivorans</name>
    <dbReference type="NCBI Taxonomy" id="441112"/>
    <lineage>
        <taxon>Bacteria</taxon>
        <taxon>Pseudomonadati</taxon>
        <taxon>Pseudomonadota</taxon>
        <taxon>Alphaproteobacteria</taxon>
        <taxon>Rhodobacterales</taxon>
        <taxon>Roseobacteraceae</taxon>
        <taxon>Tropicimonas</taxon>
    </lineage>
</organism>
<feature type="compositionally biased region" description="Basic and acidic residues" evidence="1">
    <location>
        <begin position="146"/>
        <end position="162"/>
    </location>
</feature>
<evidence type="ECO:0000256" key="1">
    <source>
        <dbReference type="SAM" id="MobiDB-lite"/>
    </source>
</evidence>
<evidence type="ECO:0000313" key="3">
    <source>
        <dbReference type="EMBL" id="SFC50869.1"/>
    </source>
</evidence>
<dbReference type="InterPro" id="IPR051531">
    <property type="entry name" value="N-acetyltransferase"/>
</dbReference>
<keyword evidence="3" id="KW-0808">Transferase</keyword>
<gene>
    <name evidence="3" type="ORF">SAMN04488094_105227</name>
</gene>
<dbReference type="Proteomes" id="UP000198728">
    <property type="component" value="Unassembled WGS sequence"/>
</dbReference>
<accession>A0A1I1JQG4</accession>
<sequence>MPDAPTLTTDRLTLRAQRVEDFEPFAAMMATDRAVHMGGPFTRKQAWLWFAADSGSWSLTNSGGWTVERRADGAILGQVGCNKPDFFPEFELGWMLYDEHEGQGYAAEAASAARDWAFGPRGLRTLVSYVSPENAPSVRLAERLGATRDEAAARPDPEDLVFRHPHPGGSA</sequence>
<dbReference type="SUPFAM" id="SSF55729">
    <property type="entry name" value="Acyl-CoA N-acyltransferases (Nat)"/>
    <property type="match status" value="1"/>
</dbReference>
<dbReference type="PROSITE" id="PS51186">
    <property type="entry name" value="GNAT"/>
    <property type="match status" value="1"/>
</dbReference>
<dbReference type="AlphaFoldDB" id="A0A1I1JQG4"/>
<dbReference type="PANTHER" id="PTHR43792">
    <property type="entry name" value="GNAT FAMILY, PUTATIVE (AFU_ORTHOLOGUE AFUA_3G00765)-RELATED-RELATED"/>
    <property type="match status" value="1"/>
</dbReference>
<dbReference type="Pfam" id="PF13302">
    <property type="entry name" value="Acetyltransf_3"/>
    <property type="match status" value="1"/>
</dbReference>
<keyword evidence="4" id="KW-1185">Reference proteome</keyword>
<dbReference type="InterPro" id="IPR000182">
    <property type="entry name" value="GNAT_dom"/>
</dbReference>
<reference evidence="3 4" key="1">
    <citation type="submission" date="2016-10" db="EMBL/GenBank/DDBJ databases">
        <authorList>
            <person name="de Groot N.N."/>
        </authorList>
    </citation>
    <scope>NUCLEOTIDE SEQUENCE [LARGE SCALE GENOMIC DNA]</scope>
    <source>
        <strain evidence="3 4">DSM 19548</strain>
    </source>
</reference>
<feature type="domain" description="N-acetyltransferase" evidence="2">
    <location>
        <begin position="12"/>
        <end position="167"/>
    </location>
</feature>
<dbReference type="RefSeq" id="WP_093360779.1">
    <property type="nucleotide sequence ID" value="NZ_FOLG01000005.1"/>
</dbReference>
<dbReference type="STRING" id="441112.SAMN04488094_105227"/>
<evidence type="ECO:0000313" key="4">
    <source>
        <dbReference type="Proteomes" id="UP000198728"/>
    </source>
</evidence>
<dbReference type="GO" id="GO:0016747">
    <property type="term" value="F:acyltransferase activity, transferring groups other than amino-acyl groups"/>
    <property type="evidence" value="ECO:0007669"/>
    <property type="project" value="InterPro"/>
</dbReference>
<proteinExistence type="predicted"/>
<dbReference type="InterPro" id="IPR016181">
    <property type="entry name" value="Acyl_CoA_acyltransferase"/>
</dbReference>
<protein>
    <submittedName>
        <fullName evidence="3">Protein N-acetyltransferase, RimJ/RimL family</fullName>
    </submittedName>
</protein>